<sequence>MGVKQADIEKGLGIKSDADFAKYMAAIQKQTDSSGNNTKSIVQELKDGFMRVVAAINGQGPGTPTGHSTHGINSSNAAAIGSAIGDALNRRLNSNMPRSSRGAIA</sequence>
<comment type="caution">
    <text evidence="1">The sequence shown here is derived from an EMBL/GenBank/DDBJ whole genome shotgun (WGS) entry which is preliminary data.</text>
</comment>
<dbReference type="EMBL" id="BAAAEU010000008">
    <property type="protein sequence ID" value="GAA0715221.1"/>
    <property type="molecule type" value="Genomic_DNA"/>
</dbReference>
<evidence type="ECO:0000313" key="1">
    <source>
        <dbReference type="EMBL" id="GAA0715221.1"/>
    </source>
</evidence>
<proteinExistence type="predicted"/>
<reference evidence="1 2" key="1">
    <citation type="journal article" date="2019" name="Int. J. Syst. Evol. Microbiol.">
        <title>The Global Catalogue of Microorganisms (GCM) 10K type strain sequencing project: providing services to taxonomists for standard genome sequencing and annotation.</title>
        <authorList>
            <consortium name="The Broad Institute Genomics Platform"/>
            <consortium name="The Broad Institute Genome Sequencing Center for Infectious Disease"/>
            <person name="Wu L."/>
            <person name="Ma J."/>
        </authorList>
    </citation>
    <scope>NUCLEOTIDE SEQUENCE [LARGE SCALE GENOMIC DNA]</scope>
    <source>
        <strain evidence="1 2">JCM 15421</strain>
    </source>
</reference>
<keyword evidence="2" id="KW-1185">Reference proteome</keyword>
<accession>A0ABN1IJ91</accession>
<dbReference type="Proteomes" id="UP001501523">
    <property type="component" value="Unassembled WGS sequence"/>
</dbReference>
<evidence type="ECO:0000313" key="2">
    <source>
        <dbReference type="Proteomes" id="UP001501523"/>
    </source>
</evidence>
<name>A0ABN1IJ91_9GAMM</name>
<organism evidence="1 2">
    <name type="scientific">Dokdonella soli</name>
    <dbReference type="NCBI Taxonomy" id="529810"/>
    <lineage>
        <taxon>Bacteria</taxon>
        <taxon>Pseudomonadati</taxon>
        <taxon>Pseudomonadota</taxon>
        <taxon>Gammaproteobacteria</taxon>
        <taxon>Lysobacterales</taxon>
        <taxon>Rhodanobacteraceae</taxon>
        <taxon>Dokdonella</taxon>
    </lineage>
</organism>
<gene>
    <name evidence="1" type="ORF">GCM10009105_20510</name>
</gene>
<dbReference type="RefSeq" id="WP_343790516.1">
    <property type="nucleotide sequence ID" value="NZ_BAAAEU010000008.1"/>
</dbReference>
<protein>
    <submittedName>
        <fullName evidence="1">Uncharacterized protein</fullName>
    </submittedName>
</protein>